<dbReference type="PROSITE" id="PS00107">
    <property type="entry name" value="PROTEIN_KINASE_ATP"/>
    <property type="match status" value="1"/>
</dbReference>
<dbReference type="GO" id="GO:0005886">
    <property type="term" value="C:plasma membrane"/>
    <property type="evidence" value="ECO:0007669"/>
    <property type="project" value="TreeGrafter"/>
</dbReference>
<dbReference type="InterPro" id="IPR000719">
    <property type="entry name" value="Prot_kinase_dom"/>
</dbReference>
<keyword evidence="11" id="KW-1133">Transmembrane helix</keyword>
<dbReference type="Pfam" id="PF08276">
    <property type="entry name" value="PAN_2"/>
    <property type="match status" value="1"/>
</dbReference>
<dbReference type="PROSITE" id="PS00108">
    <property type="entry name" value="PROTEIN_KINASE_ST"/>
    <property type="match status" value="1"/>
</dbReference>
<comment type="similarity">
    <text evidence="10">Belongs to the protein kinase superfamily.</text>
</comment>
<proteinExistence type="inferred from homology"/>
<dbReference type="Proteomes" id="UP000516437">
    <property type="component" value="Chromosome 2"/>
</dbReference>
<dbReference type="InterPro" id="IPR017441">
    <property type="entry name" value="Protein_kinase_ATP_BS"/>
</dbReference>
<evidence type="ECO:0000259" key="13">
    <source>
        <dbReference type="PROSITE" id="PS50948"/>
    </source>
</evidence>
<keyword evidence="14" id="KW-0675">Receptor</keyword>
<dbReference type="PANTHER" id="PTHR27002:SF566">
    <property type="entry name" value="RECEPTOR-LIKE SERINE_THREONINE-PROTEIN KINASE"/>
    <property type="match status" value="1"/>
</dbReference>
<dbReference type="EMBL" id="RXIC02000020">
    <property type="protein sequence ID" value="KAB1222767.1"/>
    <property type="molecule type" value="Genomic_DNA"/>
</dbReference>
<dbReference type="SMART" id="SM00220">
    <property type="entry name" value="S_TKc"/>
    <property type="match status" value="1"/>
</dbReference>
<evidence type="ECO:0000256" key="6">
    <source>
        <dbReference type="ARBA" id="ARBA00022840"/>
    </source>
</evidence>
<evidence type="ECO:0000256" key="9">
    <source>
        <dbReference type="PROSITE-ProRule" id="PRU10141"/>
    </source>
</evidence>
<dbReference type="Gene3D" id="3.50.4.10">
    <property type="entry name" value="Hepatocyte Growth Factor"/>
    <property type="match status" value="1"/>
</dbReference>
<feature type="domain" description="Protein kinase" evidence="12">
    <location>
        <begin position="75"/>
        <end position="399"/>
    </location>
</feature>
<name>A0A6A1WFX1_9ROSI</name>
<dbReference type="Gene3D" id="1.10.510.10">
    <property type="entry name" value="Transferase(Phosphotransferase) domain 1"/>
    <property type="match status" value="3"/>
</dbReference>
<dbReference type="PROSITE" id="PS50948">
    <property type="entry name" value="PAN"/>
    <property type="match status" value="1"/>
</dbReference>
<evidence type="ECO:0000256" key="2">
    <source>
        <dbReference type="ARBA" id="ARBA00022527"/>
    </source>
</evidence>
<dbReference type="PANTHER" id="PTHR27002">
    <property type="entry name" value="RECEPTOR-LIKE SERINE/THREONINE-PROTEIN KINASE SD1-8"/>
    <property type="match status" value="1"/>
</dbReference>
<dbReference type="InterPro" id="IPR003609">
    <property type="entry name" value="Pan_app"/>
</dbReference>
<evidence type="ECO:0000256" key="4">
    <source>
        <dbReference type="ARBA" id="ARBA00022741"/>
    </source>
</evidence>
<dbReference type="SMART" id="SM00473">
    <property type="entry name" value="PAN_AP"/>
    <property type="match status" value="1"/>
</dbReference>
<evidence type="ECO:0000256" key="7">
    <source>
        <dbReference type="ARBA" id="ARBA00047899"/>
    </source>
</evidence>
<organism evidence="14 15">
    <name type="scientific">Morella rubra</name>
    <name type="common">Chinese bayberry</name>
    <dbReference type="NCBI Taxonomy" id="262757"/>
    <lineage>
        <taxon>Eukaryota</taxon>
        <taxon>Viridiplantae</taxon>
        <taxon>Streptophyta</taxon>
        <taxon>Embryophyta</taxon>
        <taxon>Tracheophyta</taxon>
        <taxon>Spermatophyta</taxon>
        <taxon>Magnoliopsida</taxon>
        <taxon>eudicotyledons</taxon>
        <taxon>Gunneridae</taxon>
        <taxon>Pentapetalae</taxon>
        <taxon>rosids</taxon>
        <taxon>fabids</taxon>
        <taxon>Fagales</taxon>
        <taxon>Myricaceae</taxon>
        <taxon>Morella</taxon>
    </lineage>
</organism>
<evidence type="ECO:0000256" key="8">
    <source>
        <dbReference type="ARBA" id="ARBA00048679"/>
    </source>
</evidence>
<feature type="transmembrane region" description="Helical" evidence="11">
    <location>
        <begin position="130"/>
        <end position="153"/>
    </location>
</feature>
<dbReference type="GO" id="GO:0004674">
    <property type="term" value="F:protein serine/threonine kinase activity"/>
    <property type="evidence" value="ECO:0007669"/>
    <property type="project" value="UniProtKB-KW"/>
</dbReference>
<feature type="binding site" evidence="9">
    <location>
        <position position="223"/>
    </location>
    <ligand>
        <name>ATP</name>
        <dbReference type="ChEBI" id="CHEBI:30616"/>
    </ligand>
</feature>
<dbReference type="GO" id="GO:0005524">
    <property type="term" value="F:ATP binding"/>
    <property type="evidence" value="ECO:0007669"/>
    <property type="project" value="UniProtKB-UniRule"/>
</dbReference>
<feature type="transmembrane region" description="Helical" evidence="11">
    <location>
        <begin position="13"/>
        <end position="31"/>
    </location>
</feature>
<comment type="catalytic activity">
    <reaction evidence="7">
        <text>L-threonyl-[protein] + ATP = O-phospho-L-threonyl-[protein] + ADP + H(+)</text>
        <dbReference type="Rhea" id="RHEA:46608"/>
        <dbReference type="Rhea" id="RHEA-COMP:11060"/>
        <dbReference type="Rhea" id="RHEA-COMP:11605"/>
        <dbReference type="ChEBI" id="CHEBI:15378"/>
        <dbReference type="ChEBI" id="CHEBI:30013"/>
        <dbReference type="ChEBI" id="CHEBI:30616"/>
        <dbReference type="ChEBI" id="CHEBI:61977"/>
        <dbReference type="ChEBI" id="CHEBI:456216"/>
        <dbReference type="EC" id="2.7.11.1"/>
    </reaction>
</comment>
<dbReference type="SUPFAM" id="SSF56112">
    <property type="entry name" value="Protein kinase-like (PK-like)"/>
    <property type="match status" value="1"/>
</dbReference>
<keyword evidence="2 10" id="KW-0723">Serine/threonine-protein kinase</keyword>
<dbReference type="InterPro" id="IPR008271">
    <property type="entry name" value="Ser/Thr_kinase_AS"/>
</dbReference>
<comment type="caution">
    <text evidence="14">The sequence shown here is derived from an EMBL/GenBank/DDBJ whole genome shotgun (WGS) entry which is preliminary data.</text>
</comment>
<comment type="catalytic activity">
    <reaction evidence="8">
        <text>L-seryl-[protein] + ATP = O-phospho-L-seryl-[protein] + ADP + H(+)</text>
        <dbReference type="Rhea" id="RHEA:17989"/>
        <dbReference type="Rhea" id="RHEA-COMP:9863"/>
        <dbReference type="Rhea" id="RHEA-COMP:11604"/>
        <dbReference type="ChEBI" id="CHEBI:15378"/>
        <dbReference type="ChEBI" id="CHEBI:29999"/>
        <dbReference type="ChEBI" id="CHEBI:30616"/>
        <dbReference type="ChEBI" id="CHEBI:83421"/>
        <dbReference type="ChEBI" id="CHEBI:456216"/>
        <dbReference type="EC" id="2.7.11.1"/>
    </reaction>
</comment>
<dbReference type="EC" id="2.7.11.1" evidence="1"/>
<keyword evidence="4 9" id="KW-0547">Nucleotide-binding</keyword>
<protein>
    <recommendedName>
        <fullName evidence="1">non-specific serine/threonine protein kinase</fullName>
        <ecNumber evidence="1">2.7.11.1</ecNumber>
    </recommendedName>
</protein>
<evidence type="ECO:0000313" key="14">
    <source>
        <dbReference type="EMBL" id="KAB1222767.1"/>
    </source>
</evidence>
<evidence type="ECO:0000256" key="11">
    <source>
        <dbReference type="SAM" id="Phobius"/>
    </source>
</evidence>
<feature type="domain" description="Apple" evidence="13">
    <location>
        <begin position="32"/>
        <end position="112"/>
    </location>
</feature>
<dbReference type="InterPro" id="IPR011009">
    <property type="entry name" value="Kinase-like_dom_sf"/>
</dbReference>
<sequence length="414" mass="45567">MGIGTSCLQFREIAMMLVAFAVVMEVVVLTIRNGEGFTKLTGLKLPDASQFGVNVSMSIKDCEAECLKNCSCVAYAKMDISGSGDGCVTWFGELIDTRQASIHGQDLYVRVAASELESNADRCKQQKHKVVAVTVTVASAIILLASVSSLFIWKMRRNGAKANNPLSINGVECQEDDLQLPVFKIATIEAATDNFSTANKIGEGGFGSVYMGELPTGQEIAVKRHAENSGRGQQEFKNEKRLDIIIGIARGLLYLHRDSRLRVIHRDLKAANILLGSNMNPKISDFGMARIFGGDRTEAKAKRVVGTYFGVLLLEIVSGKRNRGFSHPDHKLNLIGHAWRLWNEEKAWEVMDVLLDNNFLISEALRCIQVGLLCVQHRPEERPTMSSVLLMLDNENALLPQPGLPGYYAARSLP</sequence>
<keyword evidence="11" id="KW-0472">Membrane</keyword>
<evidence type="ECO:0000256" key="5">
    <source>
        <dbReference type="ARBA" id="ARBA00022777"/>
    </source>
</evidence>
<keyword evidence="15" id="KW-1185">Reference proteome</keyword>
<dbReference type="CDD" id="cd01098">
    <property type="entry name" value="PAN_AP_plant"/>
    <property type="match status" value="1"/>
</dbReference>
<keyword evidence="6 9" id="KW-0067">ATP-binding</keyword>
<evidence type="ECO:0000256" key="1">
    <source>
        <dbReference type="ARBA" id="ARBA00012513"/>
    </source>
</evidence>
<evidence type="ECO:0000259" key="12">
    <source>
        <dbReference type="PROSITE" id="PS50011"/>
    </source>
</evidence>
<dbReference type="FunFam" id="1.10.510.10:FF:001023">
    <property type="entry name" value="Os07g0541700 protein"/>
    <property type="match status" value="1"/>
</dbReference>
<keyword evidence="11" id="KW-0812">Transmembrane</keyword>
<keyword evidence="3" id="KW-0808">Transferase</keyword>
<dbReference type="Pfam" id="PF00069">
    <property type="entry name" value="Pkinase"/>
    <property type="match status" value="1"/>
</dbReference>
<keyword evidence="5 14" id="KW-0418">Kinase</keyword>
<evidence type="ECO:0000256" key="3">
    <source>
        <dbReference type="ARBA" id="ARBA00022679"/>
    </source>
</evidence>
<dbReference type="PROSITE" id="PS50011">
    <property type="entry name" value="PROTEIN_KINASE_DOM"/>
    <property type="match status" value="1"/>
</dbReference>
<gene>
    <name evidence="14" type="ORF">CJ030_MR2G029008</name>
</gene>
<evidence type="ECO:0000313" key="15">
    <source>
        <dbReference type="Proteomes" id="UP000516437"/>
    </source>
</evidence>
<accession>A0A6A1WFX1</accession>
<dbReference type="AlphaFoldDB" id="A0A6A1WFX1"/>
<dbReference type="OrthoDB" id="1703923at2759"/>
<reference evidence="14 15" key="1">
    <citation type="journal article" date="2019" name="Plant Biotechnol. J.">
        <title>The red bayberry genome and genetic basis of sex determination.</title>
        <authorList>
            <person name="Jia H.M."/>
            <person name="Jia H.J."/>
            <person name="Cai Q.L."/>
            <person name="Wang Y."/>
            <person name="Zhao H.B."/>
            <person name="Yang W.F."/>
            <person name="Wang G.Y."/>
            <person name="Li Y.H."/>
            <person name="Zhan D.L."/>
            <person name="Shen Y.T."/>
            <person name="Niu Q.F."/>
            <person name="Chang L."/>
            <person name="Qiu J."/>
            <person name="Zhao L."/>
            <person name="Xie H.B."/>
            <person name="Fu W.Y."/>
            <person name="Jin J."/>
            <person name="Li X.W."/>
            <person name="Jiao Y."/>
            <person name="Zhou C.C."/>
            <person name="Tu T."/>
            <person name="Chai C.Y."/>
            <person name="Gao J.L."/>
            <person name="Fan L.J."/>
            <person name="van de Weg E."/>
            <person name="Wang J.Y."/>
            <person name="Gao Z.S."/>
        </authorList>
    </citation>
    <scope>NUCLEOTIDE SEQUENCE [LARGE SCALE GENOMIC DNA]</scope>
    <source>
        <tissue evidence="14">Leaves</tissue>
    </source>
</reference>
<evidence type="ECO:0000256" key="10">
    <source>
        <dbReference type="RuleBase" id="RU000304"/>
    </source>
</evidence>